<sequence>MPITVNGVEITDAAIHAETQHHPAPSPEIAHYAAKLALIAKELLLQEATRLEIKGDDGEARIAALIQQEIGEDSDEPSHHRAISEYLARLIGRATINGIDLMSASSPVR</sequence>
<proteinExistence type="predicted"/>
<reference evidence="1" key="1">
    <citation type="submission" date="2013-07" db="EMBL/GenBank/DDBJ databases">
        <authorList>
            <person name="McIlroy S."/>
        </authorList>
    </citation>
    <scope>NUCLEOTIDE SEQUENCE [LARGE SCALE GENOMIC DNA]</scope>
    <source>
        <strain evidence="1">Run_A_D11</strain>
    </source>
</reference>
<dbReference type="RefSeq" id="WP_048674042.1">
    <property type="nucleotide sequence ID" value="NZ_CBTJ020000055.1"/>
</dbReference>
<evidence type="ECO:0000313" key="1">
    <source>
        <dbReference type="EMBL" id="CDI03382.1"/>
    </source>
</evidence>
<evidence type="ECO:0000313" key="2">
    <source>
        <dbReference type="Proteomes" id="UP000035760"/>
    </source>
</evidence>
<dbReference type="AlphaFoldDB" id="W6M6R6"/>
<dbReference type="EMBL" id="CBTJ020000055">
    <property type="protein sequence ID" value="CDI03382.1"/>
    <property type="molecule type" value="Genomic_DNA"/>
</dbReference>
<organism evidence="1 2">
    <name type="scientific">Candidatus Competibacter denitrificans Run_A_D11</name>
    <dbReference type="NCBI Taxonomy" id="1400863"/>
    <lineage>
        <taxon>Bacteria</taxon>
        <taxon>Pseudomonadati</taxon>
        <taxon>Pseudomonadota</taxon>
        <taxon>Gammaproteobacteria</taxon>
        <taxon>Candidatus Competibacteraceae</taxon>
        <taxon>Candidatus Competibacter</taxon>
    </lineage>
</organism>
<keyword evidence="2" id="KW-1185">Reference proteome</keyword>
<dbReference type="STRING" id="1400863.BN873_470124"/>
<dbReference type="OrthoDB" id="9769613at2"/>
<gene>
    <name evidence="1" type="ORF">BN873_470124</name>
</gene>
<dbReference type="Proteomes" id="UP000035760">
    <property type="component" value="Unassembled WGS sequence"/>
</dbReference>
<protein>
    <submittedName>
        <fullName evidence="1">Uncharacterized protein</fullName>
    </submittedName>
</protein>
<reference evidence="1" key="2">
    <citation type="submission" date="2014-03" db="EMBL/GenBank/DDBJ databases">
        <title>Candidatus Competibacter-lineage genomes retrieved from metagenomes reveal functional metabolic diversity.</title>
        <authorList>
            <person name="McIlroy S.J."/>
            <person name="Albertsen M."/>
            <person name="Andresen E.K."/>
            <person name="Saunders A.M."/>
            <person name="Kristiansen R."/>
            <person name="Stokholm-Bjerregaard M."/>
            <person name="Nielsen K.L."/>
            <person name="Nielsen P.H."/>
        </authorList>
    </citation>
    <scope>NUCLEOTIDE SEQUENCE</scope>
    <source>
        <strain evidence="1">Run_A_D11</strain>
    </source>
</reference>
<name>W6M6R6_9GAMM</name>
<accession>W6M6R6</accession>
<comment type="caution">
    <text evidence="1">The sequence shown here is derived from an EMBL/GenBank/DDBJ whole genome shotgun (WGS) entry which is preliminary data.</text>
</comment>